<sequence>MNMNGSTSGSTDDLLSSALNSDTASSFGAATAGDAPLPVQQHIERVVGLAPDSS</sequence>
<keyword evidence="2" id="KW-1185">Reference proteome</keyword>
<protein>
    <submittedName>
        <fullName evidence="1">BQ5605_C011g06611 protein</fullName>
    </submittedName>
</protein>
<proteinExistence type="predicted"/>
<gene>
    <name evidence="1" type="primary">BQ5605_C011g06611</name>
    <name evidence="1" type="ORF">BQ5605_C011G06611</name>
</gene>
<organism evidence="1 2">
    <name type="scientific">Microbotryum silenes-dioicae</name>
    <dbReference type="NCBI Taxonomy" id="796604"/>
    <lineage>
        <taxon>Eukaryota</taxon>
        <taxon>Fungi</taxon>
        <taxon>Dikarya</taxon>
        <taxon>Basidiomycota</taxon>
        <taxon>Pucciniomycotina</taxon>
        <taxon>Microbotryomycetes</taxon>
        <taxon>Microbotryales</taxon>
        <taxon>Microbotryaceae</taxon>
        <taxon>Microbotryum</taxon>
    </lineage>
</organism>
<dbReference type="Proteomes" id="UP000249464">
    <property type="component" value="Unassembled WGS sequence"/>
</dbReference>
<reference evidence="1 2" key="1">
    <citation type="submission" date="2016-11" db="EMBL/GenBank/DDBJ databases">
        <authorList>
            <person name="Jaros S."/>
            <person name="Januszkiewicz K."/>
            <person name="Wedrychowicz H."/>
        </authorList>
    </citation>
    <scope>NUCLEOTIDE SEQUENCE [LARGE SCALE GENOMIC DNA]</scope>
</reference>
<evidence type="ECO:0000313" key="2">
    <source>
        <dbReference type="Proteomes" id="UP000249464"/>
    </source>
</evidence>
<evidence type="ECO:0000313" key="1">
    <source>
        <dbReference type="EMBL" id="SGY12806.1"/>
    </source>
</evidence>
<name>A0A2X0LSW2_9BASI</name>
<dbReference type="EMBL" id="FQNC01000011">
    <property type="protein sequence ID" value="SGY12806.1"/>
    <property type="molecule type" value="Genomic_DNA"/>
</dbReference>
<accession>A0A2X0LSW2</accession>
<dbReference type="AlphaFoldDB" id="A0A2X0LSW2"/>